<keyword evidence="10" id="KW-1185">Reference proteome</keyword>
<evidence type="ECO:0000256" key="2">
    <source>
        <dbReference type="ARBA" id="ARBA00022603"/>
    </source>
</evidence>
<keyword evidence="5" id="KW-0680">Restriction system</keyword>
<evidence type="ECO:0000256" key="7">
    <source>
        <dbReference type="PROSITE-ProRule" id="PRU01016"/>
    </source>
</evidence>
<dbReference type="Gene3D" id="3.90.120.10">
    <property type="entry name" value="DNA Methylase, subunit A, domain 2"/>
    <property type="match status" value="1"/>
</dbReference>
<dbReference type="Gene3D" id="3.40.50.150">
    <property type="entry name" value="Vaccinia Virus protein VP39"/>
    <property type="match status" value="1"/>
</dbReference>
<dbReference type="GO" id="GO:0032259">
    <property type="term" value="P:methylation"/>
    <property type="evidence" value="ECO:0007669"/>
    <property type="project" value="UniProtKB-KW"/>
</dbReference>
<keyword evidence="3 7" id="KW-0808">Transferase</keyword>
<keyword evidence="2 7" id="KW-0489">Methyltransferase</keyword>
<sequence>MPDLLDGDLLATSETPKLDVERAGWPRVVSALDRIARRDLFVDLDWDWPNSAPLKIDQLLVWDLAWAFGHDRDNDPRASRRRLRLSGRLPLDTVSDDDRVAPELEQSVSVLEICAGAGGQALGLHAAGFAHAGLVEIDKDAAATLRLNKPRWNVVQADLRELDLAAYKGIALLAGGVPCQPFSAAGERMGRHDERDLFPEALGLVKQLRPKAVMLENVTGALHGTNSMYRLEILAEMAAMGYDAEWRTLYGPEFGLCQKRERAILVAFQPGIMHRFRWPTPLRTAPPTVGQTLKDLVGAKGWKHVDAWAEKANGLAPTLIGGSQKKKGIDLAQKKSRESWTVLGVEPSGLAKSIPDENSPANVLPKLTLRMMARIQDFPDDWQFCGSKQQQFRQIANAFPPRMARAMGLAIMRALTGSEVNLERALASPIPTGRGLDLRRLRCLA</sequence>
<evidence type="ECO:0000256" key="3">
    <source>
        <dbReference type="ARBA" id="ARBA00022679"/>
    </source>
</evidence>
<dbReference type="EMBL" id="JAAKZF010000006">
    <property type="protein sequence ID" value="NGO51092.1"/>
    <property type="molecule type" value="Genomic_DNA"/>
</dbReference>
<evidence type="ECO:0000256" key="6">
    <source>
        <dbReference type="ARBA" id="ARBA00047422"/>
    </source>
</evidence>
<dbReference type="GO" id="GO:0003677">
    <property type="term" value="F:DNA binding"/>
    <property type="evidence" value="ECO:0007669"/>
    <property type="project" value="TreeGrafter"/>
</dbReference>
<dbReference type="InterPro" id="IPR050390">
    <property type="entry name" value="C5-Methyltransferase"/>
</dbReference>
<evidence type="ECO:0000313" key="10">
    <source>
        <dbReference type="Proteomes" id="UP001642900"/>
    </source>
</evidence>
<gene>
    <name evidence="9" type="ORF">G6N73_07840</name>
</gene>
<dbReference type="GO" id="GO:0003886">
    <property type="term" value="F:DNA (cytosine-5-)-methyltransferase activity"/>
    <property type="evidence" value="ECO:0007669"/>
    <property type="project" value="UniProtKB-EC"/>
</dbReference>
<dbReference type="PANTHER" id="PTHR10629:SF52">
    <property type="entry name" value="DNA (CYTOSINE-5)-METHYLTRANSFERASE 1"/>
    <property type="match status" value="1"/>
</dbReference>
<dbReference type="Proteomes" id="UP001642900">
    <property type="component" value="Unassembled WGS sequence"/>
</dbReference>
<dbReference type="PANTHER" id="PTHR10629">
    <property type="entry name" value="CYTOSINE-SPECIFIC METHYLTRANSFERASE"/>
    <property type="match status" value="1"/>
</dbReference>
<evidence type="ECO:0000256" key="8">
    <source>
        <dbReference type="RuleBase" id="RU000416"/>
    </source>
</evidence>
<dbReference type="SUPFAM" id="SSF53335">
    <property type="entry name" value="S-adenosyl-L-methionine-dependent methyltransferases"/>
    <property type="match status" value="1"/>
</dbReference>
<reference evidence="9 10" key="1">
    <citation type="submission" date="2020-02" db="EMBL/GenBank/DDBJ databases">
        <title>Genome sequence of strain CCNWXJ40-4.</title>
        <authorList>
            <person name="Gao J."/>
            <person name="Sun J."/>
        </authorList>
    </citation>
    <scope>NUCLEOTIDE SEQUENCE [LARGE SCALE GENOMIC DNA]</scope>
    <source>
        <strain evidence="9 10">CCNWXJ 40-4</strain>
    </source>
</reference>
<dbReference type="InterPro" id="IPR001525">
    <property type="entry name" value="C5_MeTfrase"/>
</dbReference>
<feature type="active site" evidence="7">
    <location>
        <position position="179"/>
    </location>
</feature>
<dbReference type="GO" id="GO:0009307">
    <property type="term" value="P:DNA restriction-modification system"/>
    <property type="evidence" value="ECO:0007669"/>
    <property type="project" value="UniProtKB-KW"/>
</dbReference>
<comment type="caution">
    <text evidence="9">The sequence shown here is derived from an EMBL/GenBank/DDBJ whole genome shotgun (WGS) entry which is preliminary data.</text>
</comment>
<dbReference type="AlphaFoldDB" id="A0A6G4W8J9"/>
<name>A0A6G4W8J9_9HYPH</name>
<protein>
    <recommendedName>
        <fullName evidence="1">DNA (cytosine-5-)-methyltransferase</fullName>
        <ecNumber evidence="1">2.1.1.37</ecNumber>
    </recommendedName>
</protein>
<proteinExistence type="inferred from homology"/>
<comment type="similarity">
    <text evidence="7 8">Belongs to the class I-like SAM-binding methyltransferase superfamily. C5-methyltransferase family.</text>
</comment>
<keyword evidence="4 7" id="KW-0949">S-adenosyl-L-methionine</keyword>
<evidence type="ECO:0000256" key="1">
    <source>
        <dbReference type="ARBA" id="ARBA00011975"/>
    </source>
</evidence>
<dbReference type="NCBIfam" id="TIGR00675">
    <property type="entry name" value="dcm"/>
    <property type="match status" value="1"/>
</dbReference>
<dbReference type="Pfam" id="PF00145">
    <property type="entry name" value="DNA_methylase"/>
    <property type="match status" value="1"/>
</dbReference>
<evidence type="ECO:0000313" key="9">
    <source>
        <dbReference type="EMBL" id="NGO51092.1"/>
    </source>
</evidence>
<dbReference type="InterPro" id="IPR029063">
    <property type="entry name" value="SAM-dependent_MTases_sf"/>
</dbReference>
<evidence type="ECO:0000256" key="5">
    <source>
        <dbReference type="ARBA" id="ARBA00022747"/>
    </source>
</evidence>
<comment type="catalytic activity">
    <reaction evidence="6">
        <text>a 2'-deoxycytidine in DNA + S-adenosyl-L-methionine = a 5-methyl-2'-deoxycytidine in DNA + S-adenosyl-L-homocysteine + H(+)</text>
        <dbReference type="Rhea" id="RHEA:13681"/>
        <dbReference type="Rhea" id="RHEA-COMP:11369"/>
        <dbReference type="Rhea" id="RHEA-COMP:11370"/>
        <dbReference type="ChEBI" id="CHEBI:15378"/>
        <dbReference type="ChEBI" id="CHEBI:57856"/>
        <dbReference type="ChEBI" id="CHEBI:59789"/>
        <dbReference type="ChEBI" id="CHEBI:85452"/>
        <dbReference type="ChEBI" id="CHEBI:85454"/>
        <dbReference type="EC" id="2.1.1.37"/>
    </reaction>
</comment>
<accession>A0A6G4W8J9</accession>
<dbReference type="GO" id="GO:0044027">
    <property type="term" value="P:negative regulation of gene expression via chromosomal CpG island methylation"/>
    <property type="evidence" value="ECO:0007669"/>
    <property type="project" value="TreeGrafter"/>
</dbReference>
<organism evidence="9 10">
    <name type="scientific">Allomesorhizobium camelthorni</name>
    <dbReference type="NCBI Taxonomy" id="475069"/>
    <lineage>
        <taxon>Bacteria</taxon>
        <taxon>Pseudomonadati</taxon>
        <taxon>Pseudomonadota</taxon>
        <taxon>Alphaproteobacteria</taxon>
        <taxon>Hyphomicrobiales</taxon>
        <taxon>Phyllobacteriaceae</taxon>
        <taxon>Allomesorhizobium</taxon>
    </lineage>
</organism>
<dbReference type="EC" id="2.1.1.37" evidence="1"/>
<dbReference type="PRINTS" id="PR00105">
    <property type="entry name" value="C5METTRFRASE"/>
</dbReference>
<dbReference type="PROSITE" id="PS51679">
    <property type="entry name" value="SAM_MT_C5"/>
    <property type="match status" value="1"/>
</dbReference>
<evidence type="ECO:0000256" key="4">
    <source>
        <dbReference type="ARBA" id="ARBA00022691"/>
    </source>
</evidence>